<reference evidence="3" key="1">
    <citation type="submission" date="2021-01" db="EMBL/GenBank/DDBJ databases">
        <title>Caligus Genome Assembly.</title>
        <authorList>
            <person name="Gallardo-Escarate C."/>
        </authorList>
    </citation>
    <scope>NUCLEOTIDE SEQUENCE [LARGE SCALE GENOMIC DNA]</scope>
</reference>
<feature type="compositionally biased region" description="Polar residues" evidence="1">
    <location>
        <begin position="23"/>
        <end position="36"/>
    </location>
</feature>
<evidence type="ECO:0000313" key="3">
    <source>
        <dbReference type="Proteomes" id="UP000595437"/>
    </source>
</evidence>
<organism evidence="2 3">
    <name type="scientific">Caligus rogercresseyi</name>
    <name type="common">Sea louse</name>
    <dbReference type="NCBI Taxonomy" id="217165"/>
    <lineage>
        <taxon>Eukaryota</taxon>
        <taxon>Metazoa</taxon>
        <taxon>Ecdysozoa</taxon>
        <taxon>Arthropoda</taxon>
        <taxon>Crustacea</taxon>
        <taxon>Multicrustacea</taxon>
        <taxon>Hexanauplia</taxon>
        <taxon>Copepoda</taxon>
        <taxon>Siphonostomatoida</taxon>
        <taxon>Caligidae</taxon>
        <taxon>Caligus</taxon>
    </lineage>
</organism>
<evidence type="ECO:0000313" key="2">
    <source>
        <dbReference type="EMBL" id="QQP35661.1"/>
    </source>
</evidence>
<gene>
    <name evidence="2" type="ORF">FKW44_023947</name>
</gene>
<feature type="compositionally biased region" description="Polar residues" evidence="1">
    <location>
        <begin position="49"/>
        <end position="62"/>
    </location>
</feature>
<keyword evidence="3" id="KW-1185">Reference proteome</keyword>
<proteinExistence type="predicted"/>
<protein>
    <submittedName>
        <fullName evidence="2">Uncharacterized protein</fullName>
    </submittedName>
</protein>
<name>A0A7T8GQK2_CALRO</name>
<dbReference type="Proteomes" id="UP000595437">
    <property type="component" value="Chromosome 18"/>
</dbReference>
<accession>A0A7T8GQK2</accession>
<dbReference type="EMBL" id="CP045907">
    <property type="protein sequence ID" value="QQP35661.1"/>
    <property type="molecule type" value="Genomic_DNA"/>
</dbReference>
<sequence length="126" mass="14029">MDSSFKPQQPEFGFLPVGVQLEPKSNNSPTRTNSSALAMAFSGRRNTRDPISTRNTAIGNTRSHNKDCKLDPLFLSLSSFLLLYDWLALPSEGKKKKRKGIGSRTYLHVVICVIRGDSSLFKKSLI</sequence>
<feature type="region of interest" description="Disordered" evidence="1">
    <location>
        <begin position="1"/>
        <end position="63"/>
    </location>
</feature>
<dbReference type="AlphaFoldDB" id="A0A7T8GQK2"/>
<evidence type="ECO:0000256" key="1">
    <source>
        <dbReference type="SAM" id="MobiDB-lite"/>
    </source>
</evidence>